<accession>A0AA40KB62</accession>
<feature type="compositionally biased region" description="Basic and acidic residues" evidence="1">
    <location>
        <begin position="1"/>
        <end position="32"/>
    </location>
</feature>
<evidence type="ECO:0000313" key="3">
    <source>
        <dbReference type="Proteomes" id="UP001172155"/>
    </source>
</evidence>
<proteinExistence type="predicted"/>
<feature type="compositionally biased region" description="Low complexity" evidence="1">
    <location>
        <begin position="89"/>
        <end position="98"/>
    </location>
</feature>
<gene>
    <name evidence="2" type="ORF">B0T18DRAFT_388574</name>
</gene>
<dbReference type="AlphaFoldDB" id="A0AA40KB62"/>
<feature type="region of interest" description="Disordered" evidence="1">
    <location>
        <begin position="1"/>
        <end position="103"/>
    </location>
</feature>
<comment type="caution">
    <text evidence="2">The sequence shown here is derived from an EMBL/GenBank/DDBJ whole genome shotgun (WGS) entry which is preliminary data.</text>
</comment>
<dbReference type="EMBL" id="JAUKUD010000002">
    <property type="protein sequence ID" value="KAK0752669.1"/>
    <property type="molecule type" value="Genomic_DNA"/>
</dbReference>
<sequence>MSMVRKERIQEREKVRQSARRGEKTAMAHDNQHQGPGLKPKLASHPKNTTDEDQDLHPSQRPSSHKSSNPPTPPTPPSPPVHLQDAARPSVPASQSPTSPTPHTPKVRLFLCLGCIAEPCRQWAVPRYLIDQITMNVFAKTVTFIAKGPKAWYRRDARLDNLDSYSFNYVVRKDVVPAVLNKDEKDDGWVAIEAQAF</sequence>
<evidence type="ECO:0000256" key="1">
    <source>
        <dbReference type="SAM" id="MobiDB-lite"/>
    </source>
</evidence>
<keyword evidence="3" id="KW-1185">Reference proteome</keyword>
<dbReference type="Proteomes" id="UP001172155">
    <property type="component" value="Unassembled WGS sequence"/>
</dbReference>
<name>A0AA40KB62_9PEZI</name>
<evidence type="ECO:0000313" key="2">
    <source>
        <dbReference type="EMBL" id="KAK0752669.1"/>
    </source>
</evidence>
<protein>
    <submittedName>
        <fullName evidence="2">Uncharacterized protein</fullName>
    </submittedName>
</protein>
<feature type="compositionally biased region" description="Pro residues" evidence="1">
    <location>
        <begin position="70"/>
        <end position="80"/>
    </location>
</feature>
<organism evidence="2 3">
    <name type="scientific">Schizothecium vesticola</name>
    <dbReference type="NCBI Taxonomy" id="314040"/>
    <lineage>
        <taxon>Eukaryota</taxon>
        <taxon>Fungi</taxon>
        <taxon>Dikarya</taxon>
        <taxon>Ascomycota</taxon>
        <taxon>Pezizomycotina</taxon>
        <taxon>Sordariomycetes</taxon>
        <taxon>Sordariomycetidae</taxon>
        <taxon>Sordariales</taxon>
        <taxon>Schizotheciaceae</taxon>
        <taxon>Schizothecium</taxon>
    </lineage>
</organism>
<reference evidence="2" key="1">
    <citation type="submission" date="2023-06" db="EMBL/GenBank/DDBJ databases">
        <title>Genome-scale phylogeny and comparative genomics of the fungal order Sordariales.</title>
        <authorList>
            <consortium name="Lawrence Berkeley National Laboratory"/>
            <person name="Hensen N."/>
            <person name="Bonometti L."/>
            <person name="Westerberg I."/>
            <person name="Brannstrom I.O."/>
            <person name="Guillou S."/>
            <person name="Cros-Aarteil S."/>
            <person name="Calhoun S."/>
            <person name="Haridas S."/>
            <person name="Kuo A."/>
            <person name="Mondo S."/>
            <person name="Pangilinan J."/>
            <person name="Riley R."/>
            <person name="LaButti K."/>
            <person name="Andreopoulos B."/>
            <person name="Lipzen A."/>
            <person name="Chen C."/>
            <person name="Yanf M."/>
            <person name="Daum C."/>
            <person name="Ng V."/>
            <person name="Clum A."/>
            <person name="Steindorff A."/>
            <person name="Ohm R."/>
            <person name="Martin F."/>
            <person name="Silar P."/>
            <person name="Natvig D."/>
            <person name="Lalanne C."/>
            <person name="Gautier V."/>
            <person name="Ament-velasquez S.L."/>
            <person name="Kruys A."/>
            <person name="Hutchinson M.I."/>
            <person name="Powell A.J."/>
            <person name="Barry K."/>
            <person name="Miller A.N."/>
            <person name="Grigoriev I.V."/>
            <person name="Debuchy R."/>
            <person name="Gladieux P."/>
            <person name="Thoren M.H."/>
            <person name="Johannesson H."/>
        </authorList>
    </citation>
    <scope>NUCLEOTIDE SEQUENCE</scope>
    <source>
        <strain evidence="2">SMH3187-1</strain>
    </source>
</reference>